<dbReference type="EMBL" id="CP006721">
    <property type="protein sequence ID" value="AGX44420.1"/>
    <property type="molecule type" value="Genomic_DNA"/>
</dbReference>
<dbReference type="KEGG" id="csb:CLSA_c34580"/>
<protein>
    <submittedName>
        <fullName evidence="2">Uncharacterized protein</fullName>
    </submittedName>
</protein>
<gene>
    <name evidence="2" type="ORF">CLSA_c34580</name>
</gene>
<reference evidence="2 3" key="1">
    <citation type="journal article" date="2013" name="Genome Announc.">
        <title>Complete Genome Sequence of the Solvent Producer Clostridium saccharobutylicum NCP262 (DSM 13864).</title>
        <authorList>
            <person name="Poehlein A."/>
            <person name="Hartwich K."/>
            <person name="Krabben P."/>
            <person name="Ehrenreich A."/>
            <person name="Liebl W."/>
            <person name="Durre P."/>
            <person name="Gottschalk G."/>
            <person name="Daniel R."/>
        </authorList>
    </citation>
    <scope>NUCLEOTIDE SEQUENCE [LARGE SCALE GENOMIC DNA]</scope>
    <source>
        <strain evidence="2">DSM 13864</strain>
    </source>
</reference>
<dbReference type="HOGENOM" id="CLU_1159525_0_0_9"/>
<dbReference type="PATRIC" id="fig|1345695.10.peg.3100"/>
<dbReference type="Proteomes" id="UP000017118">
    <property type="component" value="Chromosome"/>
</dbReference>
<dbReference type="AlphaFoldDB" id="U5MV23"/>
<feature type="transmembrane region" description="Helical" evidence="1">
    <location>
        <begin position="101"/>
        <end position="121"/>
    </location>
</feature>
<feature type="transmembrane region" description="Helical" evidence="1">
    <location>
        <begin position="70"/>
        <end position="89"/>
    </location>
</feature>
<name>U5MV23_CLOSA</name>
<feature type="transmembrane region" description="Helical" evidence="1">
    <location>
        <begin position="12"/>
        <end position="30"/>
    </location>
</feature>
<keyword evidence="1" id="KW-0812">Transmembrane</keyword>
<feature type="transmembrane region" description="Helical" evidence="1">
    <location>
        <begin position="42"/>
        <end position="64"/>
    </location>
</feature>
<sequence length="239" mass="28296">MNMYTPSKYDIGIVLVCLIILMFVSCMIIAEIQKRKNKLRYGIVNLLYLIGFFLIIILAQVFNFRYIFNFLIYVSGIFILGKDVISFIIKQKHLNEKKQSIKIKCYWVGSIITYFMITLLNKINNPSFELVEIYFILVLLIDLPIAYSLNHYLNLYESGIAISTFSFPKKIIPYDQIIPYENIENISIFEYQKNKFIINIKVKNSKRKSPYEYIINDRGKKEFLSFIENYISESRVTRN</sequence>
<dbReference type="GeneID" id="55475792"/>
<evidence type="ECO:0000313" key="2">
    <source>
        <dbReference type="EMBL" id="AGX44420.1"/>
    </source>
</evidence>
<keyword evidence="1" id="KW-1133">Transmembrane helix</keyword>
<accession>U5MV23</accession>
<keyword evidence="3" id="KW-1185">Reference proteome</keyword>
<keyword evidence="1" id="KW-0472">Membrane</keyword>
<dbReference type="OrthoDB" id="1940946at2"/>
<dbReference type="RefSeq" id="WP_022747559.1">
    <property type="nucleotide sequence ID" value="NC_022571.1"/>
</dbReference>
<organism evidence="2 3">
    <name type="scientific">Clostridium saccharobutylicum DSM 13864</name>
    <dbReference type="NCBI Taxonomy" id="1345695"/>
    <lineage>
        <taxon>Bacteria</taxon>
        <taxon>Bacillati</taxon>
        <taxon>Bacillota</taxon>
        <taxon>Clostridia</taxon>
        <taxon>Eubacteriales</taxon>
        <taxon>Clostridiaceae</taxon>
        <taxon>Clostridium</taxon>
    </lineage>
</organism>
<evidence type="ECO:0000256" key="1">
    <source>
        <dbReference type="SAM" id="Phobius"/>
    </source>
</evidence>
<proteinExistence type="predicted"/>
<feature type="transmembrane region" description="Helical" evidence="1">
    <location>
        <begin position="133"/>
        <end position="153"/>
    </location>
</feature>
<evidence type="ECO:0000313" key="3">
    <source>
        <dbReference type="Proteomes" id="UP000017118"/>
    </source>
</evidence>